<dbReference type="AlphaFoldDB" id="A0A9W4TBU6"/>
<feature type="compositionally biased region" description="Acidic residues" evidence="1">
    <location>
        <begin position="1"/>
        <end position="13"/>
    </location>
</feature>
<organism evidence="2 3">
    <name type="scientific">Funneliformis geosporum</name>
    <dbReference type="NCBI Taxonomy" id="1117311"/>
    <lineage>
        <taxon>Eukaryota</taxon>
        <taxon>Fungi</taxon>
        <taxon>Fungi incertae sedis</taxon>
        <taxon>Mucoromycota</taxon>
        <taxon>Glomeromycotina</taxon>
        <taxon>Glomeromycetes</taxon>
        <taxon>Glomerales</taxon>
        <taxon>Glomeraceae</taxon>
        <taxon>Funneliformis</taxon>
    </lineage>
</organism>
<name>A0A9W4TBU6_9GLOM</name>
<evidence type="ECO:0000313" key="3">
    <source>
        <dbReference type="Proteomes" id="UP001153678"/>
    </source>
</evidence>
<evidence type="ECO:0000313" key="2">
    <source>
        <dbReference type="EMBL" id="CAI2197794.1"/>
    </source>
</evidence>
<protein>
    <submittedName>
        <fullName evidence="2">13995_t:CDS:1</fullName>
    </submittedName>
</protein>
<feature type="non-terminal residue" evidence="2">
    <location>
        <position position="1"/>
    </location>
</feature>
<reference evidence="2" key="1">
    <citation type="submission" date="2022-08" db="EMBL/GenBank/DDBJ databases">
        <authorList>
            <person name="Kallberg Y."/>
            <person name="Tangrot J."/>
            <person name="Rosling A."/>
        </authorList>
    </citation>
    <scope>NUCLEOTIDE SEQUENCE</scope>
    <source>
        <strain evidence="2">Wild A</strain>
    </source>
</reference>
<feature type="compositionally biased region" description="Basic residues" evidence="1">
    <location>
        <begin position="17"/>
        <end position="42"/>
    </location>
</feature>
<feature type="region of interest" description="Disordered" evidence="1">
    <location>
        <begin position="1"/>
        <end position="42"/>
    </location>
</feature>
<feature type="non-terminal residue" evidence="2">
    <location>
        <position position="42"/>
    </location>
</feature>
<dbReference type="EMBL" id="CAMKVN010017098">
    <property type="protein sequence ID" value="CAI2197794.1"/>
    <property type="molecule type" value="Genomic_DNA"/>
</dbReference>
<proteinExistence type="predicted"/>
<keyword evidence="3" id="KW-1185">Reference proteome</keyword>
<sequence>WENAFNEESEEEERLLQGKRRRRQGKRTSRISRPSPKKLLLK</sequence>
<evidence type="ECO:0000256" key="1">
    <source>
        <dbReference type="SAM" id="MobiDB-lite"/>
    </source>
</evidence>
<comment type="caution">
    <text evidence="2">The sequence shown here is derived from an EMBL/GenBank/DDBJ whole genome shotgun (WGS) entry which is preliminary data.</text>
</comment>
<accession>A0A9W4TBU6</accession>
<gene>
    <name evidence="2" type="ORF">FWILDA_LOCUS18253</name>
</gene>
<dbReference type="Proteomes" id="UP001153678">
    <property type="component" value="Unassembled WGS sequence"/>
</dbReference>